<feature type="compositionally biased region" description="Basic and acidic residues" evidence="1">
    <location>
        <begin position="123"/>
        <end position="138"/>
    </location>
</feature>
<gene>
    <name evidence="2" type="ORF">V2J94_36995</name>
</gene>
<keyword evidence="3" id="KW-1185">Reference proteome</keyword>
<name>A0ABU7Q8W3_9ACTN</name>
<dbReference type="RefSeq" id="WP_330814044.1">
    <property type="nucleotide sequence ID" value="NZ_JAZBJO010000035.1"/>
</dbReference>
<accession>A0ABU7Q8W3</accession>
<comment type="caution">
    <text evidence="2">The sequence shown here is derived from an EMBL/GenBank/DDBJ whole genome shotgun (WGS) entry which is preliminary data.</text>
</comment>
<reference evidence="2 3" key="1">
    <citation type="submission" date="2023-11" db="EMBL/GenBank/DDBJ databases">
        <title>30 novel species of actinomycetes from the DSMZ collection.</title>
        <authorList>
            <person name="Nouioui I."/>
        </authorList>
    </citation>
    <scope>NUCLEOTIDE SEQUENCE [LARGE SCALE GENOMIC DNA]</scope>
    <source>
        <strain evidence="2 3">DSM 41524</strain>
    </source>
</reference>
<protein>
    <submittedName>
        <fullName evidence="2">Uncharacterized protein</fullName>
    </submittedName>
</protein>
<organism evidence="2 3">
    <name type="scientific">Streptomyces asiaticus subsp. ignotus</name>
    <dbReference type="NCBI Taxonomy" id="3098222"/>
    <lineage>
        <taxon>Bacteria</taxon>
        <taxon>Bacillati</taxon>
        <taxon>Actinomycetota</taxon>
        <taxon>Actinomycetes</taxon>
        <taxon>Kitasatosporales</taxon>
        <taxon>Streptomycetaceae</taxon>
        <taxon>Streptomyces</taxon>
        <taxon>Streptomyces violaceusniger group</taxon>
    </lineage>
</organism>
<feature type="compositionally biased region" description="Pro residues" evidence="1">
    <location>
        <begin position="141"/>
        <end position="154"/>
    </location>
</feature>
<dbReference type="EMBL" id="JAZBJO010000035">
    <property type="protein sequence ID" value="MEE4597413.1"/>
    <property type="molecule type" value="Genomic_DNA"/>
</dbReference>
<feature type="region of interest" description="Disordered" evidence="1">
    <location>
        <begin position="123"/>
        <end position="183"/>
    </location>
</feature>
<dbReference type="Proteomes" id="UP001354709">
    <property type="component" value="Unassembled WGS sequence"/>
</dbReference>
<proteinExistence type="predicted"/>
<sequence length="216" mass="24171">MSPDNTPDTTEVTSEMARRCPVCTTVFTVATATSRQVFCSPTCKETNRQSKPVQQTCPACQTEFTTTAGQRRIYCSDECRITSRTSEDARENRTCPVCEGPFEALRTVRQIYCSPACRKDAERRRDQARDEDRARRLGETPTPPSLPELPPQPKPFSRASSRQPTLERDPLEPTATRNCPHWQQPVTIVALLATPEAARPSVPTAILDIVPLRRTP</sequence>
<evidence type="ECO:0000256" key="1">
    <source>
        <dbReference type="SAM" id="MobiDB-lite"/>
    </source>
</evidence>
<evidence type="ECO:0000313" key="3">
    <source>
        <dbReference type="Proteomes" id="UP001354709"/>
    </source>
</evidence>
<evidence type="ECO:0000313" key="2">
    <source>
        <dbReference type="EMBL" id="MEE4597413.1"/>
    </source>
</evidence>